<dbReference type="PANTHER" id="PTHR43584">
    <property type="entry name" value="NUCLEOTIDYL TRANSFERASE"/>
    <property type="match status" value="1"/>
</dbReference>
<sequence>METTYLMNIVLFDDKEWENLRPLTLNKPVSELRMGILTFKERWEKLIEGNYSYFTQDYLSEKFELNVSDENLFINPSFFPNENLLSSIRDLKKSESIWFENQMIAGNFSLEEFEARNQSNQKIDLKEEVTYINHLWDLFTYNDKAIQFDFELITKGRKSQPVSSTNGVINPENIFLEEGAVVEFAVLNAKEGPIYVGKNAEIMEGSLVRGSLALCENAKLNLGAKIYPGTTIGPYCKVGGEVNNSILMGYSNKGHDGFLGNSILGEWCNLGADTNNSNLKNNYSEIKVWDYESKDYIDTRLQFCGLMMGDYAKSAINTQFNTGTVVGISANVFDAGFPPKFIPSFSWGGGKNSAKFDLEKSYEAAEKMMERRKKILTEKDKRIIEYIFQLTEY</sequence>
<dbReference type="AlphaFoldDB" id="A0A1W1Z2P8"/>
<dbReference type="InterPro" id="IPR023917">
    <property type="entry name" value="Bifunctiontional_GlmU_bac-type"/>
</dbReference>
<keyword evidence="4" id="KW-1185">Reference proteome</keyword>
<organism evidence="3 4">
    <name type="scientific">Moheibacter sediminis</name>
    <dbReference type="NCBI Taxonomy" id="1434700"/>
    <lineage>
        <taxon>Bacteria</taxon>
        <taxon>Pseudomonadati</taxon>
        <taxon>Bacteroidota</taxon>
        <taxon>Flavobacteriia</taxon>
        <taxon>Flavobacteriales</taxon>
        <taxon>Weeksellaceae</taxon>
        <taxon>Moheibacter</taxon>
    </lineage>
</organism>
<evidence type="ECO:0000256" key="2">
    <source>
        <dbReference type="ARBA" id="ARBA00023315"/>
    </source>
</evidence>
<keyword evidence="1 3" id="KW-0808">Transferase</keyword>
<dbReference type="Gene3D" id="2.160.10.10">
    <property type="entry name" value="Hexapeptide repeat proteins"/>
    <property type="match status" value="1"/>
</dbReference>
<name>A0A1W1Z2P8_9FLAO</name>
<reference evidence="3 4" key="1">
    <citation type="submission" date="2017-04" db="EMBL/GenBank/DDBJ databases">
        <authorList>
            <person name="Afonso C.L."/>
            <person name="Miller P.J."/>
            <person name="Scott M.A."/>
            <person name="Spackman E."/>
            <person name="Goraichik I."/>
            <person name="Dimitrov K.M."/>
            <person name="Suarez D.L."/>
            <person name="Swayne D.E."/>
        </authorList>
    </citation>
    <scope>NUCLEOTIDE SEQUENCE [LARGE SCALE GENOMIC DNA]</scope>
    <source>
        <strain evidence="3 4">CGMCC 1.12708</strain>
    </source>
</reference>
<dbReference type="GO" id="GO:0016746">
    <property type="term" value="F:acyltransferase activity"/>
    <property type="evidence" value="ECO:0007669"/>
    <property type="project" value="UniProtKB-KW"/>
</dbReference>
<dbReference type="NCBIfam" id="TIGR03991">
    <property type="entry name" value="alt_bact_glmU"/>
    <property type="match status" value="1"/>
</dbReference>
<dbReference type="CDD" id="cd05635">
    <property type="entry name" value="LbH_unknown"/>
    <property type="match status" value="1"/>
</dbReference>
<dbReference type="STRING" id="1434700.SAMN06296427_102146"/>
<dbReference type="PANTHER" id="PTHR43584:SF9">
    <property type="entry name" value="TRANSFERASE HEXAPEPTIDE REPEAT CONTAINING PROTEIN"/>
    <property type="match status" value="1"/>
</dbReference>
<protein>
    <submittedName>
        <fullName evidence="3">UDP-N-acetylglucosamine diphosphorylase/glucosamine-1-phosphate N-acetyltransferase</fullName>
    </submittedName>
</protein>
<keyword evidence="2" id="KW-0012">Acyltransferase</keyword>
<accession>A0A1W1Z2P8</accession>
<proteinExistence type="predicted"/>
<dbReference type="EMBL" id="FWXS01000002">
    <property type="protein sequence ID" value="SMC42699.1"/>
    <property type="molecule type" value="Genomic_DNA"/>
</dbReference>
<evidence type="ECO:0000313" key="4">
    <source>
        <dbReference type="Proteomes" id="UP000192393"/>
    </source>
</evidence>
<gene>
    <name evidence="3" type="ORF">SAMN06296427_102146</name>
</gene>
<dbReference type="Proteomes" id="UP000192393">
    <property type="component" value="Unassembled WGS sequence"/>
</dbReference>
<dbReference type="Pfam" id="PF13562">
    <property type="entry name" value="NTP_transf_4"/>
    <property type="match status" value="1"/>
</dbReference>
<dbReference type="InterPro" id="IPR011004">
    <property type="entry name" value="Trimer_LpxA-like_sf"/>
</dbReference>
<dbReference type="InterPro" id="IPR050065">
    <property type="entry name" value="GlmU-like"/>
</dbReference>
<dbReference type="GO" id="GO:0016779">
    <property type="term" value="F:nucleotidyltransferase activity"/>
    <property type="evidence" value="ECO:0007669"/>
    <property type="project" value="UniProtKB-ARBA"/>
</dbReference>
<evidence type="ECO:0000313" key="3">
    <source>
        <dbReference type="EMBL" id="SMC42699.1"/>
    </source>
</evidence>
<evidence type="ECO:0000256" key="1">
    <source>
        <dbReference type="ARBA" id="ARBA00022679"/>
    </source>
</evidence>
<dbReference type="SUPFAM" id="SSF51161">
    <property type="entry name" value="Trimeric LpxA-like enzymes"/>
    <property type="match status" value="1"/>
</dbReference>